<accession>A0A4R7PIT7</accession>
<evidence type="ECO:0000313" key="3">
    <source>
        <dbReference type="EMBL" id="TDU33822.1"/>
    </source>
</evidence>
<feature type="compositionally biased region" description="Basic and acidic residues" evidence="1">
    <location>
        <begin position="136"/>
        <end position="155"/>
    </location>
</feature>
<keyword evidence="4" id="KW-1185">Reference proteome</keyword>
<evidence type="ECO:0000256" key="1">
    <source>
        <dbReference type="SAM" id="MobiDB-lite"/>
    </source>
</evidence>
<dbReference type="EMBL" id="SOBW01000011">
    <property type="protein sequence ID" value="TDU33822.1"/>
    <property type="molecule type" value="Genomic_DNA"/>
</dbReference>
<sequence length="295" mass="31441">MKYFETKHERNSAKITTLIVVILLLLLFVVGPPYMDPPLEYGVAVNFGNTDVGSGDVQPLKPVKSQPKEVVSEPVVKETKVEEVKTEPTKSQQPAENVMTADNAEAIAMKKQKEAADAKAQAEAKAKAEVERAQKAKEAAEAKKRQEEADKRAKLDALIGGVKKSDGQTTGGEGNDGKPGDKGQLDGDPYAPSYFGQPGTGSGGSGSGYGLNGRGRPTNGKVVPDCDEEGRVVVEIHVNRDGRVVNAIPGKKGTTGNLCLYEAARKTAMTYKWPADSKAPPTQIGFVKIDFSVTQ</sequence>
<keyword evidence="2" id="KW-0812">Transmembrane</keyword>
<proteinExistence type="predicted"/>
<keyword evidence="2" id="KW-1133">Transmembrane helix</keyword>
<dbReference type="RefSeq" id="WP_133759085.1">
    <property type="nucleotide sequence ID" value="NZ_SOBW01000011.1"/>
</dbReference>
<name>A0A4R7PIT7_9FLAO</name>
<dbReference type="OrthoDB" id="676306at2"/>
<feature type="compositionally biased region" description="Basic and acidic residues" evidence="1">
    <location>
        <begin position="175"/>
        <end position="185"/>
    </location>
</feature>
<protein>
    <submittedName>
        <fullName evidence="3">Outer membrane transport energization protein TonB</fullName>
    </submittedName>
</protein>
<feature type="transmembrane region" description="Helical" evidence="2">
    <location>
        <begin position="12"/>
        <end position="31"/>
    </location>
</feature>
<evidence type="ECO:0000313" key="4">
    <source>
        <dbReference type="Proteomes" id="UP000294689"/>
    </source>
</evidence>
<keyword evidence="2" id="KW-0472">Membrane</keyword>
<dbReference type="Proteomes" id="UP000294689">
    <property type="component" value="Unassembled WGS sequence"/>
</dbReference>
<gene>
    <name evidence="3" type="ORF">BXY82_3122</name>
</gene>
<comment type="caution">
    <text evidence="3">The sequence shown here is derived from an EMBL/GenBank/DDBJ whole genome shotgun (WGS) entry which is preliminary data.</text>
</comment>
<feature type="compositionally biased region" description="Gly residues" evidence="1">
    <location>
        <begin position="198"/>
        <end position="213"/>
    </location>
</feature>
<dbReference type="AlphaFoldDB" id="A0A4R7PIT7"/>
<organism evidence="3 4">
    <name type="scientific">Gelidibacter sediminis</name>
    <dbReference type="NCBI Taxonomy" id="1608710"/>
    <lineage>
        <taxon>Bacteria</taxon>
        <taxon>Pseudomonadati</taxon>
        <taxon>Bacteroidota</taxon>
        <taxon>Flavobacteriia</taxon>
        <taxon>Flavobacteriales</taxon>
        <taxon>Flavobacteriaceae</taxon>
        <taxon>Gelidibacter</taxon>
    </lineage>
</organism>
<feature type="region of interest" description="Disordered" evidence="1">
    <location>
        <begin position="136"/>
        <end position="225"/>
    </location>
</feature>
<reference evidence="3 4" key="1">
    <citation type="submission" date="2019-03" db="EMBL/GenBank/DDBJ databases">
        <title>Genomic Encyclopedia of Archaeal and Bacterial Type Strains, Phase II (KMG-II): from individual species to whole genera.</title>
        <authorList>
            <person name="Goeker M."/>
        </authorList>
    </citation>
    <scope>NUCLEOTIDE SEQUENCE [LARGE SCALE GENOMIC DNA]</scope>
    <source>
        <strain evidence="3 4">DSM 28135</strain>
    </source>
</reference>
<evidence type="ECO:0000256" key="2">
    <source>
        <dbReference type="SAM" id="Phobius"/>
    </source>
</evidence>